<keyword evidence="5" id="KW-1185">Reference proteome</keyword>
<evidence type="ECO:0000313" key="4">
    <source>
        <dbReference type="EMBL" id="WAJ70255.1"/>
    </source>
</evidence>
<dbReference type="SUPFAM" id="SSF52172">
    <property type="entry name" value="CheY-like"/>
    <property type="match status" value="2"/>
</dbReference>
<evidence type="ECO:0000313" key="5">
    <source>
        <dbReference type="Proteomes" id="UP001163726"/>
    </source>
</evidence>
<dbReference type="PROSITE" id="PS50883">
    <property type="entry name" value="EAL"/>
    <property type="match status" value="1"/>
</dbReference>
<dbReference type="Gene3D" id="3.20.20.450">
    <property type="entry name" value="EAL domain"/>
    <property type="match status" value="1"/>
</dbReference>
<dbReference type="Proteomes" id="UP001163726">
    <property type="component" value="Chromosome"/>
</dbReference>
<evidence type="ECO:0000259" key="3">
    <source>
        <dbReference type="PROSITE" id="PS50883"/>
    </source>
</evidence>
<dbReference type="CDD" id="cd01948">
    <property type="entry name" value="EAL"/>
    <property type="match status" value="1"/>
</dbReference>
<accession>A0ABY7AP83</accession>
<dbReference type="SUPFAM" id="SSF141868">
    <property type="entry name" value="EAL domain-like"/>
    <property type="match status" value="1"/>
</dbReference>
<gene>
    <name evidence="4" type="ORF">OLW01_00075</name>
</gene>
<dbReference type="SMART" id="SM00448">
    <property type="entry name" value="REC"/>
    <property type="match status" value="2"/>
</dbReference>
<dbReference type="InterPro" id="IPR035919">
    <property type="entry name" value="EAL_sf"/>
</dbReference>
<proteinExistence type="predicted"/>
<dbReference type="Gene3D" id="3.40.50.2300">
    <property type="match status" value="2"/>
</dbReference>
<dbReference type="InterPro" id="IPR001633">
    <property type="entry name" value="EAL_dom"/>
</dbReference>
<feature type="domain" description="Response regulatory" evidence="2">
    <location>
        <begin position="3"/>
        <end position="121"/>
    </location>
</feature>
<dbReference type="Pfam" id="PF00072">
    <property type="entry name" value="Response_reg"/>
    <property type="match status" value="1"/>
</dbReference>
<keyword evidence="1" id="KW-0597">Phosphoprotein</keyword>
<feature type="domain" description="EAL" evidence="3">
    <location>
        <begin position="137"/>
        <end position="390"/>
    </location>
</feature>
<dbReference type="PROSITE" id="PS50110">
    <property type="entry name" value="RESPONSE_REGULATORY"/>
    <property type="match status" value="2"/>
</dbReference>
<dbReference type="Pfam" id="PF00563">
    <property type="entry name" value="EAL"/>
    <property type="match status" value="1"/>
</dbReference>
<reference evidence="4" key="1">
    <citation type="submission" date="2022-10" db="EMBL/GenBank/DDBJ databases">
        <title>Catenovulum adriacola sp. nov. isolated in the Harbour of Susak.</title>
        <authorList>
            <person name="Schoch T."/>
            <person name="Reich S.J."/>
            <person name="Stoeferle S."/>
            <person name="Flaiz M."/>
            <person name="Kazda M."/>
            <person name="Riedel C.U."/>
            <person name="Duerre P."/>
        </authorList>
    </citation>
    <scope>NUCLEOTIDE SEQUENCE</scope>
    <source>
        <strain evidence="4">TS8</strain>
    </source>
</reference>
<dbReference type="SMART" id="SM00052">
    <property type="entry name" value="EAL"/>
    <property type="match status" value="1"/>
</dbReference>
<dbReference type="InterPro" id="IPR011006">
    <property type="entry name" value="CheY-like_superfamily"/>
</dbReference>
<name>A0ABY7AP83_9ALTE</name>
<organism evidence="4 5">
    <name type="scientific">Catenovulum adriaticum</name>
    <dbReference type="NCBI Taxonomy" id="2984846"/>
    <lineage>
        <taxon>Bacteria</taxon>
        <taxon>Pseudomonadati</taxon>
        <taxon>Pseudomonadota</taxon>
        <taxon>Gammaproteobacteria</taxon>
        <taxon>Alteromonadales</taxon>
        <taxon>Alteromonadaceae</taxon>
        <taxon>Catenovulum</taxon>
    </lineage>
</organism>
<feature type="modified residue" description="4-aspartylphosphate" evidence="1">
    <location>
        <position position="51"/>
    </location>
</feature>
<dbReference type="PANTHER" id="PTHR33121">
    <property type="entry name" value="CYCLIC DI-GMP PHOSPHODIESTERASE PDEF"/>
    <property type="match status" value="1"/>
</dbReference>
<dbReference type="RefSeq" id="WP_268074557.1">
    <property type="nucleotide sequence ID" value="NZ_CP109965.1"/>
</dbReference>
<feature type="modified residue" description="4-aspartylphosphate" evidence="1">
    <location>
        <position position="452"/>
    </location>
</feature>
<dbReference type="InterPro" id="IPR050706">
    <property type="entry name" value="Cyclic-di-GMP_PDE-like"/>
</dbReference>
<sequence>MRQILVVDDDELMTEFISDAVELVGVSATAVANGRDLRAINLEHYEHILLDLSIPGSDGVQLLRWLKDKEYKGAISITSGCEASVLNSAQQLGLNYGLKMHLPLAKPFPLERLLNVIQDDTAKARKSPSLPHANLDETLLIPALKNAIKNKEIKAFFQPKFDIDQLYVLGVEALARWRLADGTMVPPPIFIDLAEKHNLIGELTDCIIHQVLPLLQQWLKVNINLQVSINLSAASLNNLNLPDYLSRLTKKYNIPNKNIVVELTESALAEDTSASVEILTRLRMKGFGLSIDDFGTGYSSIKQLQDVPFNELKIDRSFISNYATRPQSKTIVESTIEMAHKLNIHVVAEGIEDAETLDYLKKIKCDQGQGFFYAKPMPGSEFSQWLHNHPEYLDISVPFHEQKQIVVVSGDKLFSDTLIDVLNVEFDVVILSDESTFISELTNYTADIILVDNSCLNDGFDVCRQINDRLLAINSTVLFVGKQNTNEKLKAFSAGCDDYFVKLDSIGQLQTKLRTIKQHQVNKKPHLFYSEADETLVNTNELGCYRELSLFLSQLILSQDQNSFISTFYDFTNRFNWHVCVQLETREGIRHYRAANAACSAMEENTFSLLKDAGEIYYFNNRLIINVKHTSLLFNYCPVVNEPWFEAFSLCLAKGLEKKWRELSHVNAMVELINGLELALSSLKKRVSTFEQDAHKIIDALLLDIRANLLITAVDKSVEHKLINLIETSVSKVLALGEDGREIEIEFSHIITQYKQHHLNNK</sequence>
<feature type="domain" description="Response regulatory" evidence="2">
    <location>
        <begin position="404"/>
        <end position="517"/>
    </location>
</feature>
<evidence type="ECO:0000256" key="1">
    <source>
        <dbReference type="PROSITE-ProRule" id="PRU00169"/>
    </source>
</evidence>
<dbReference type="InterPro" id="IPR001789">
    <property type="entry name" value="Sig_transdc_resp-reg_receiver"/>
</dbReference>
<evidence type="ECO:0000259" key="2">
    <source>
        <dbReference type="PROSITE" id="PS50110"/>
    </source>
</evidence>
<protein>
    <submittedName>
        <fullName evidence="4">EAL domain-containing protein</fullName>
    </submittedName>
</protein>
<dbReference type="PANTHER" id="PTHR33121:SF79">
    <property type="entry name" value="CYCLIC DI-GMP PHOSPHODIESTERASE PDED-RELATED"/>
    <property type="match status" value="1"/>
</dbReference>
<dbReference type="EMBL" id="CP109965">
    <property type="protein sequence ID" value="WAJ70255.1"/>
    <property type="molecule type" value="Genomic_DNA"/>
</dbReference>